<name>A0A5M3T7E4_LIMPL</name>
<dbReference type="PANTHER" id="PTHR33650:SF2">
    <property type="entry name" value="CHLOROPLAST ENVELOPE MEMBRANE PROTEIN"/>
    <property type="match status" value="1"/>
</dbReference>
<dbReference type="Pfam" id="PF03040">
    <property type="entry name" value="CemA"/>
    <property type="match status" value="1"/>
</dbReference>
<proteinExistence type="inferred from homology"/>
<accession>A0A5M3T7E4</accession>
<feature type="transmembrane region" description="Helical" evidence="8">
    <location>
        <begin position="389"/>
        <end position="412"/>
    </location>
</feature>
<keyword evidence="8" id="KW-1003">Cell membrane</keyword>
<reference evidence="9 10" key="1">
    <citation type="journal article" date="2019" name="J Genomics">
        <title>The Draft Genome of a Hydrogen-producing Cyanobacterium, Arthrospira platensis NIES-46.</title>
        <authorList>
            <person name="Suzuki S."/>
            <person name="Yamaguchi H."/>
            <person name="Kawachi M."/>
        </authorList>
    </citation>
    <scope>NUCLEOTIDE SEQUENCE [LARGE SCALE GENOMIC DNA]</scope>
    <source>
        <strain evidence="9 10">NIES-46</strain>
    </source>
</reference>
<keyword evidence="10" id="KW-1185">Reference proteome</keyword>
<dbReference type="EMBL" id="BIMW01000106">
    <property type="protein sequence ID" value="GCE94767.1"/>
    <property type="molecule type" value="Genomic_DNA"/>
</dbReference>
<keyword evidence="6 8" id="KW-0406">Ion transport</keyword>
<evidence type="ECO:0000256" key="7">
    <source>
        <dbReference type="ARBA" id="ARBA00023136"/>
    </source>
</evidence>
<comment type="subcellular location">
    <subcellularLocation>
        <location evidence="8">Cell inner membrane</location>
        <topology evidence="8">Multi-pass membrane protein</topology>
    </subcellularLocation>
    <subcellularLocation>
        <location evidence="1">Membrane</location>
        <topology evidence="1">Multi-pass membrane protein</topology>
    </subcellularLocation>
</comment>
<dbReference type="HAMAP" id="MF_01308">
    <property type="entry name" value="CemA_PxcA"/>
    <property type="match status" value="1"/>
</dbReference>
<evidence type="ECO:0000256" key="2">
    <source>
        <dbReference type="ARBA" id="ARBA00022448"/>
    </source>
</evidence>
<feature type="transmembrane region" description="Helical" evidence="8">
    <location>
        <begin position="437"/>
        <end position="457"/>
    </location>
</feature>
<evidence type="ECO:0000256" key="5">
    <source>
        <dbReference type="ARBA" id="ARBA00022989"/>
    </source>
</evidence>
<feature type="transmembrane region" description="Helical" evidence="8">
    <location>
        <begin position="358"/>
        <end position="377"/>
    </location>
</feature>
<evidence type="ECO:0000256" key="6">
    <source>
        <dbReference type="ARBA" id="ARBA00023065"/>
    </source>
</evidence>
<keyword evidence="7 8" id="KW-0472">Membrane</keyword>
<keyword evidence="2 8" id="KW-0813">Transport</keyword>
<dbReference type="RefSeq" id="WP_014274940.1">
    <property type="nucleotide sequence ID" value="NZ_BIMW01000106.1"/>
</dbReference>
<evidence type="ECO:0000313" key="9">
    <source>
        <dbReference type="EMBL" id="GCE94767.1"/>
    </source>
</evidence>
<keyword evidence="3 8" id="KW-0812">Transmembrane</keyword>
<keyword evidence="5 8" id="KW-1133">Transmembrane helix</keyword>
<comment type="function">
    <text evidence="8">Required for H(+) efflux immediately after light irradiation to form a rapid H(+) concentration gradient across the thylakoid membranes. Together with PxcL, contributes to transient H(+) uptake following dark to light transition.</text>
</comment>
<comment type="caution">
    <text evidence="9">The sequence shown here is derived from an EMBL/GenBank/DDBJ whole genome shotgun (WGS) entry which is preliminary data.</text>
</comment>
<sequence>MTSSNWTQFKRFLNRANQWFRDTPDRALDQAYDAALKIRSLENEHFHGEAIGSSSDEYSDRVLSYFKSEVNKYLQIIQMRLAEFNTSRSILGISEQIDPAELNRKLRNPDDIDDRNYDRNQDADTIDIICEKLEFIDAVTNRYQKKPSPKQVPSPSKSLVKVEDLESRSLIPNQPENGLVSLPTKSKSILSSDIPISPPKAENNLKDNLQSENSGTSFLPRTLLRTVTRIKRELNPESEEQVIKDYRKSKVKTIIAIRFILILILVPLLTQQLSKNFVIGPLVDRFWVNENTPLFMNVDMEEEALMEIERYESRLKFEMMVGFIPELTPEELEERTQAKAIKIAEEYRSLSANSIKNIFADIISVFTFVLILSNNKAEVQVVKSFMGDIIYGLSDSAKAFILILLTDMFVGFHSPHGWEVILESVARHLGVAESRDFNFLFIATFPVILDAVFKYWIFRYLNRSSPSAVSTYKTMNE</sequence>
<comment type="similarity">
    <text evidence="8">Belongs to the CemA family.</text>
</comment>
<feature type="transmembrane region" description="Helical" evidence="8">
    <location>
        <begin position="253"/>
        <end position="270"/>
    </location>
</feature>
<dbReference type="GeneID" id="301683652"/>
<keyword evidence="8" id="KW-0997">Cell inner membrane</keyword>
<dbReference type="Proteomes" id="UP000326169">
    <property type="component" value="Unassembled WGS sequence"/>
</dbReference>
<evidence type="ECO:0000256" key="4">
    <source>
        <dbReference type="ARBA" id="ARBA00022781"/>
    </source>
</evidence>
<evidence type="ECO:0000313" key="10">
    <source>
        <dbReference type="Proteomes" id="UP000326169"/>
    </source>
</evidence>
<gene>
    <name evidence="9" type="primary">pcxA</name>
    <name evidence="8" type="synonym">pxcA</name>
    <name evidence="9" type="ORF">NIES46_28270</name>
</gene>
<evidence type="ECO:0000256" key="3">
    <source>
        <dbReference type="ARBA" id="ARBA00022692"/>
    </source>
</evidence>
<keyword evidence="4 8" id="KW-0375">Hydrogen ion transport</keyword>
<evidence type="ECO:0000256" key="1">
    <source>
        <dbReference type="ARBA" id="ARBA00004141"/>
    </source>
</evidence>
<dbReference type="InterPro" id="IPR004282">
    <property type="entry name" value="CemA"/>
</dbReference>
<dbReference type="PANTHER" id="PTHR33650">
    <property type="entry name" value="CHLOROPLAST ENVELOPE MEMBRANE PROTEIN-RELATED"/>
    <property type="match status" value="1"/>
</dbReference>
<evidence type="ECO:0000256" key="8">
    <source>
        <dbReference type="HAMAP-Rule" id="MF_01308"/>
    </source>
</evidence>
<dbReference type="NCBIfam" id="NF002703">
    <property type="entry name" value="PRK02507.1-1"/>
    <property type="match status" value="1"/>
</dbReference>
<protein>
    <recommendedName>
        <fullName evidence="8">Proton extrusion protein PxcA</fullName>
    </recommendedName>
</protein>
<organism evidence="9 10">
    <name type="scientific">Limnospira platensis NIES-46</name>
    <dbReference type="NCBI Taxonomy" id="1236695"/>
    <lineage>
        <taxon>Bacteria</taxon>
        <taxon>Bacillati</taxon>
        <taxon>Cyanobacteriota</taxon>
        <taxon>Cyanophyceae</taxon>
        <taxon>Oscillatoriophycideae</taxon>
        <taxon>Oscillatoriales</taxon>
        <taxon>Sirenicapillariaceae</taxon>
        <taxon>Limnospira</taxon>
    </lineage>
</organism>